<reference evidence="4 5" key="1">
    <citation type="journal article" date="2019" name="Sci. Rep.">
        <title>A high-quality genome of Eragrostis curvula grass provides insights into Poaceae evolution and supports new strategies to enhance forage quality.</title>
        <authorList>
            <person name="Carballo J."/>
            <person name="Santos B.A.C.M."/>
            <person name="Zappacosta D."/>
            <person name="Garbus I."/>
            <person name="Selva J.P."/>
            <person name="Gallo C.A."/>
            <person name="Diaz A."/>
            <person name="Albertini E."/>
            <person name="Caccamo M."/>
            <person name="Echenique V."/>
        </authorList>
    </citation>
    <scope>NUCLEOTIDE SEQUENCE [LARGE SCALE GENOMIC DNA]</scope>
    <source>
        <strain evidence="5">cv. Victoria</strain>
        <tissue evidence="4">Leaf</tissue>
    </source>
</reference>
<dbReference type="GO" id="GO:0016567">
    <property type="term" value="P:protein ubiquitination"/>
    <property type="evidence" value="ECO:0007669"/>
    <property type="project" value="InterPro"/>
</dbReference>
<dbReference type="SMART" id="SM00225">
    <property type="entry name" value="BTB"/>
    <property type="match status" value="1"/>
</dbReference>
<evidence type="ECO:0000313" key="4">
    <source>
        <dbReference type="EMBL" id="TVU45388.1"/>
    </source>
</evidence>
<dbReference type="Gramene" id="TVU45388">
    <property type="protein sequence ID" value="TVU45388"/>
    <property type="gene ID" value="EJB05_04875"/>
</dbReference>
<dbReference type="SUPFAM" id="SSF54695">
    <property type="entry name" value="POZ domain"/>
    <property type="match status" value="1"/>
</dbReference>
<name>A0A5J9WB30_9POAL</name>
<accession>A0A5J9WB30</accession>
<evidence type="ECO:0000259" key="3">
    <source>
        <dbReference type="SMART" id="SM00225"/>
    </source>
</evidence>
<feature type="domain" description="BTB" evidence="3">
    <location>
        <begin position="5"/>
        <end position="109"/>
    </location>
</feature>
<dbReference type="InterPro" id="IPR056423">
    <property type="entry name" value="BACK_BPM_SPOP"/>
</dbReference>
<dbReference type="PANTHER" id="PTHR26379">
    <property type="entry name" value="BTB/POZ AND MATH DOMAIN-CONTAINING PROTEIN 1"/>
    <property type="match status" value="1"/>
</dbReference>
<dbReference type="InterPro" id="IPR000210">
    <property type="entry name" value="BTB/POZ_dom"/>
</dbReference>
<dbReference type="PANTHER" id="PTHR26379:SF446">
    <property type="entry name" value="BTB_POZ AND MATH DOMAIN-CONTAINING PROTEIN 1"/>
    <property type="match status" value="1"/>
</dbReference>
<dbReference type="AlphaFoldDB" id="A0A5J9WB30"/>
<proteinExistence type="inferred from homology"/>
<comment type="caution">
    <text evidence="4">The sequence shown here is derived from an EMBL/GenBank/DDBJ whole genome shotgun (WGS) entry which is preliminary data.</text>
</comment>
<dbReference type="Gene3D" id="1.25.40.420">
    <property type="match status" value="1"/>
</dbReference>
<dbReference type="Pfam" id="PF24570">
    <property type="entry name" value="BACK_BPM_SPOP"/>
    <property type="match status" value="1"/>
</dbReference>
<evidence type="ECO:0000256" key="1">
    <source>
        <dbReference type="ARBA" id="ARBA00004906"/>
    </source>
</evidence>
<dbReference type="InterPro" id="IPR045005">
    <property type="entry name" value="BPM1-6"/>
</dbReference>
<dbReference type="Proteomes" id="UP000324897">
    <property type="component" value="Chromosome 5"/>
</dbReference>
<comment type="similarity">
    <text evidence="2">Belongs to the Tdpoz family.</text>
</comment>
<evidence type="ECO:0000313" key="5">
    <source>
        <dbReference type="Proteomes" id="UP000324897"/>
    </source>
</evidence>
<feature type="non-terminal residue" evidence="4">
    <location>
        <position position="1"/>
    </location>
</feature>
<organism evidence="4 5">
    <name type="scientific">Eragrostis curvula</name>
    <name type="common">weeping love grass</name>
    <dbReference type="NCBI Taxonomy" id="38414"/>
    <lineage>
        <taxon>Eukaryota</taxon>
        <taxon>Viridiplantae</taxon>
        <taxon>Streptophyta</taxon>
        <taxon>Embryophyta</taxon>
        <taxon>Tracheophyta</taxon>
        <taxon>Spermatophyta</taxon>
        <taxon>Magnoliopsida</taxon>
        <taxon>Liliopsida</taxon>
        <taxon>Poales</taxon>
        <taxon>Poaceae</taxon>
        <taxon>PACMAD clade</taxon>
        <taxon>Chloridoideae</taxon>
        <taxon>Eragrostideae</taxon>
        <taxon>Eragrostidinae</taxon>
        <taxon>Eragrostis</taxon>
    </lineage>
</organism>
<protein>
    <recommendedName>
        <fullName evidence="3">BTB domain-containing protein</fullName>
    </recommendedName>
</protein>
<dbReference type="Pfam" id="PF00651">
    <property type="entry name" value="BTB"/>
    <property type="match status" value="1"/>
</dbReference>
<dbReference type="OrthoDB" id="413675at2759"/>
<dbReference type="Gene3D" id="3.30.710.10">
    <property type="entry name" value="Potassium Channel Kv1.1, Chain A"/>
    <property type="match status" value="1"/>
</dbReference>
<dbReference type="InterPro" id="IPR011333">
    <property type="entry name" value="SKP1/BTB/POZ_sf"/>
</dbReference>
<comment type="pathway">
    <text evidence="1">Protein modification; protein ubiquitination.</text>
</comment>
<dbReference type="EMBL" id="RWGY01000004">
    <property type="protein sequence ID" value="TVU45388.1"/>
    <property type="molecule type" value="Genomic_DNA"/>
</dbReference>
<keyword evidence="5" id="KW-1185">Reference proteome</keyword>
<sequence length="189" mass="21382">MISDARHSLSVTMETFPSWSAARPSSRTKPYSPFFKSQFSDADANKMDGTIDGIEPETFRVVLRFMYTDMLPRDVELSTELLQRLLAAADTFHMDGLKHTCAQKLWELVSPETVAATICCAEAHNCPELKDKCIDFLLAQEDVWTVVLSEGFRQLALCFPSVIDELRERVGYEMPSPEESFTIDDLIMS</sequence>
<gene>
    <name evidence="4" type="ORF">EJB05_04875</name>
</gene>
<evidence type="ECO:0000256" key="2">
    <source>
        <dbReference type="ARBA" id="ARBA00010846"/>
    </source>
</evidence>